<evidence type="ECO:0000313" key="10">
    <source>
        <dbReference type="EMBL" id="KAF6468378.1"/>
    </source>
</evidence>
<dbReference type="InterPro" id="IPR013083">
    <property type="entry name" value="Znf_RING/FYVE/PHD"/>
</dbReference>
<dbReference type="InterPro" id="IPR049439">
    <property type="entry name" value="TRAFD1-XIAF1_Znf"/>
</dbReference>
<dbReference type="EMBL" id="JACASE010000005">
    <property type="protein sequence ID" value="KAF6468378.1"/>
    <property type="molecule type" value="Genomic_DNA"/>
</dbReference>
<feature type="compositionally biased region" description="Low complexity" evidence="8">
    <location>
        <begin position="526"/>
        <end position="537"/>
    </location>
</feature>
<feature type="region of interest" description="Disordered" evidence="8">
    <location>
        <begin position="206"/>
        <end position="237"/>
    </location>
</feature>
<keyword evidence="3" id="KW-0863">Zinc-finger</keyword>
<dbReference type="AlphaFoldDB" id="A0A7J8H871"/>
<feature type="compositionally biased region" description="Polar residues" evidence="8">
    <location>
        <begin position="488"/>
        <end position="503"/>
    </location>
</feature>
<keyword evidence="1" id="KW-0597">Phosphoprotein</keyword>
<evidence type="ECO:0000259" key="9">
    <source>
        <dbReference type="Pfam" id="PF21366"/>
    </source>
</evidence>
<keyword evidence="5" id="KW-0007">Acetylation</keyword>
<feature type="domain" description="TRAFD1/XAF1 zinc finger" evidence="9">
    <location>
        <begin position="94"/>
        <end position="136"/>
    </location>
</feature>
<evidence type="ECO:0000256" key="5">
    <source>
        <dbReference type="ARBA" id="ARBA00022990"/>
    </source>
</evidence>
<organism evidence="10 11">
    <name type="scientific">Rousettus aegyptiacus</name>
    <name type="common">Egyptian fruit bat</name>
    <name type="synonym">Pteropus aegyptiacus</name>
    <dbReference type="NCBI Taxonomy" id="9407"/>
    <lineage>
        <taxon>Eukaryota</taxon>
        <taxon>Metazoa</taxon>
        <taxon>Chordata</taxon>
        <taxon>Craniata</taxon>
        <taxon>Vertebrata</taxon>
        <taxon>Euteleostomi</taxon>
        <taxon>Mammalia</taxon>
        <taxon>Eutheria</taxon>
        <taxon>Laurasiatheria</taxon>
        <taxon>Chiroptera</taxon>
        <taxon>Yinpterochiroptera</taxon>
        <taxon>Pteropodoidea</taxon>
        <taxon>Pteropodidae</taxon>
        <taxon>Rousettinae</taxon>
        <taxon>Rousettus</taxon>
    </lineage>
</organism>
<reference evidence="10 11" key="1">
    <citation type="journal article" date="2020" name="Nature">
        <title>Six reference-quality genomes reveal evolution of bat adaptations.</title>
        <authorList>
            <person name="Jebb D."/>
            <person name="Huang Z."/>
            <person name="Pippel M."/>
            <person name="Hughes G.M."/>
            <person name="Lavrichenko K."/>
            <person name="Devanna P."/>
            <person name="Winkler S."/>
            <person name="Jermiin L.S."/>
            <person name="Skirmuntt E.C."/>
            <person name="Katzourakis A."/>
            <person name="Burkitt-Gray L."/>
            <person name="Ray D.A."/>
            <person name="Sullivan K.A.M."/>
            <person name="Roscito J.G."/>
            <person name="Kirilenko B.M."/>
            <person name="Davalos L.M."/>
            <person name="Corthals A.P."/>
            <person name="Power M.L."/>
            <person name="Jones G."/>
            <person name="Ransome R.D."/>
            <person name="Dechmann D.K.N."/>
            <person name="Locatelli A.G."/>
            <person name="Puechmaille S.J."/>
            <person name="Fedrigo O."/>
            <person name="Jarvis E.D."/>
            <person name="Hiller M."/>
            <person name="Vernes S.C."/>
            <person name="Myers E.W."/>
            <person name="Teeling E.C."/>
        </authorList>
    </citation>
    <scope>NUCLEOTIDE SEQUENCE [LARGE SCALE GENOMIC DNA]</scope>
    <source>
        <strain evidence="10">MRouAeg1</strain>
        <tissue evidence="10">Muscle</tissue>
    </source>
</reference>
<accession>A0A7J8H871</accession>
<evidence type="ECO:0000256" key="8">
    <source>
        <dbReference type="SAM" id="MobiDB-lite"/>
    </source>
</evidence>
<proteinExistence type="predicted"/>
<evidence type="ECO:0000256" key="1">
    <source>
        <dbReference type="ARBA" id="ARBA00022553"/>
    </source>
</evidence>
<evidence type="ECO:0000313" key="11">
    <source>
        <dbReference type="Proteomes" id="UP000593571"/>
    </source>
</evidence>
<dbReference type="PANTHER" id="PTHR16295">
    <property type="entry name" value="TRAF-TYPE ZINC FINGER PROTEIN-RELATED"/>
    <property type="match status" value="1"/>
</dbReference>
<feature type="compositionally biased region" description="Polar residues" evidence="8">
    <location>
        <begin position="544"/>
        <end position="553"/>
    </location>
</feature>
<keyword evidence="11" id="KW-1185">Reference proteome</keyword>
<keyword evidence="4" id="KW-0862">Zinc</keyword>
<feature type="region of interest" description="Disordered" evidence="8">
    <location>
        <begin position="402"/>
        <end position="592"/>
    </location>
</feature>
<name>A0A7J8H871_ROUAE</name>
<evidence type="ECO:0000256" key="7">
    <source>
        <dbReference type="ARBA" id="ARBA00040410"/>
    </source>
</evidence>
<dbReference type="GO" id="GO:0008270">
    <property type="term" value="F:zinc ion binding"/>
    <property type="evidence" value="ECO:0007669"/>
    <property type="project" value="UniProtKB-KW"/>
</dbReference>
<dbReference type="Pfam" id="PF21366">
    <property type="entry name" value="TRAFD1-XIAF1_ZnF"/>
    <property type="match status" value="1"/>
</dbReference>
<gene>
    <name evidence="10" type="ORF">HJG63_019784</name>
</gene>
<evidence type="ECO:0000256" key="2">
    <source>
        <dbReference type="ARBA" id="ARBA00022723"/>
    </source>
</evidence>
<keyword evidence="2" id="KW-0479">Metal-binding</keyword>
<dbReference type="FunFam" id="3.30.40.10:FF:000402">
    <property type="entry name" value="TRAF-type zinc finger domain-containing protein 1"/>
    <property type="match status" value="1"/>
</dbReference>
<dbReference type="GO" id="GO:0045824">
    <property type="term" value="P:negative regulation of innate immune response"/>
    <property type="evidence" value="ECO:0007669"/>
    <property type="project" value="TreeGrafter"/>
</dbReference>
<sequence>MAEFLDDQDTRLCDNCKKEIPACNFTIHEIHCLRNIGMCPICKEPFPKSDMETHMATEHCQVTCKCNKKLEKRHLKNHEETECPLRLALCQHCDLELSVLKLKDHEDYCGARTELCGSCGRNVLVKDLKTHPEVCGREGEEKRDEVAVPLNAYDESWGQDEIWIASQLLRQIESLDPPVRLPRRPLRAFESDLFPSRTTNQRNMTTQFPIQNNLLEERERQERNRSRQPPKEGGEDSANLDFMLALSLQNEGQAPNMAERDFWRAIYGADQSHEGLNALNDIKGAADETMLPCEFCEELYPEELLIDHQTTCNSSCALPSFNMGSTSPKGVEDPDVILQKFMQQARSNQLDSLMGLNTLPPVEDSIIIPCEFCGVQLEEEVLFHHQDQCDQRPATVNNHVTEGIPRQDFQSQETSPELPKRRVRHQGDLSSGYMDDIKQETDKGPAYPVPPSRPINSVTAACDRLSASTSGSRPGCPPSPPRVLKLNNLDNQDSRGQNQNSHNGALAAGHPVRNLYPENLVPSFPRGSSGRYGASGRSEGGRNSRATPTTAGYRSSRELGTQRRKRRSSGGCREPSAGSSSSAQLHPPCCGPPPALGRGGGLQILTSSSLWPFCVF</sequence>
<evidence type="ECO:0000256" key="6">
    <source>
        <dbReference type="ARBA" id="ARBA00037636"/>
    </source>
</evidence>
<dbReference type="Gene3D" id="3.30.40.10">
    <property type="entry name" value="Zinc/RING finger domain, C3HC4 (zinc finger)"/>
    <property type="match status" value="2"/>
</dbReference>
<dbReference type="Proteomes" id="UP000593571">
    <property type="component" value="Unassembled WGS sequence"/>
</dbReference>
<dbReference type="FunFam" id="3.30.40.10:FF:000378">
    <property type="entry name" value="TRAF-type zinc finger domain-containing 1"/>
    <property type="match status" value="1"/>
</dbReference>
<dbReference type="GO" id="GO:0005739">
    <property type="term" value="C:mitochondrion"/>
    <property type="evidence" value="ECO:0007669"/>
    <property type="project" value="TreeGrafter"/>
</dbReference>
<feature type="compositionally biased region" description="Basic and acidic residues" evidence="8">
    <location>
        <begin position="215"/>
        <end position="234"/>
    </location>
</feature>
<dbReference type="InterPro" id="IPR051986">
    <property type="entry name" value="Innate_Immune_Apopt_Reg"/>
</dbReference>
<evidence type="ECO:0000256" key="4">
    <source>
        <dbReference type="ARBA" id="ARBA00022833"/>
    </source>
</evidence>
<evidence type="ECO:0000256" key="3">
    <source>
        <dbReference type="ARBA" id="ARBA00022771"/>
    </source>
</evidence>
<comment type="caution">
    <text evidence="10">The sequence shown here is derived from an EMBL/GenBank/DDBJ whole genome shotgun (WGS) entry which is preliminary data.</text>
</comment>
<comment type="function">
    <text evidence="6">Negative feedback regulator that controls excessive innate immune responses. Regulates both Toll-like receptor 4 (TLR4) and DDX58/RIG1-like helicases (RLH) pathways. May inhibit the LTR pathway by direct interaction with TRAF6 and attenuation of NF-kappa-B activation. May negatively regulate the RLH pathway downstream from MAVS and upstream of NF-kappa-B and IRF3.</text>
</comment>
<protein>
    <recommendedName>
        <fullName evidence="7">TRAF-type zinc finger domain-containing protein 1</fullName>
    </recommendedName>
</protein>
<dbReference type="PANTHER" id="PTHR16295:SF19">
    <property type="entry name" value="TRAF-TYPE ZINC FINGER DOMAIN-CONTAINING PROTEIN 1"/>
    <property type="match status" value="1"/>
</dbReference>